<evidence type="ECO:0000256" key="1">
    <source>
        <dbReference type="SAM" id="MobiDB-lite"/>
    </source>
</evidence>
<feature type="region of interest" description="Disordered" evidence="1">
    <location>
        <begin position="252"/>
        <end position="283"/>
    </location>
</feature>
<keyword evidence="2" id="KW-0472">Membrane</keyword>
<dbReference type="SUPFAM" id="SSF48452">
    <property type="entry name" value="TPR-like"/>
    <property type="match status" value="1"/>
</dbReference>
<dbReference type="RefSeq" id="WP_127705226.1">
    <property type="nucleotide sequence ID" value="NZ_SACO01000001.1"/>
</dbReference>
<evidence type="ECO:0000256" key="3">
    <source>
        <dbReference type="SAM" id="SignalP"/>
    </source>
</evidence>
<feature type="transmembrane region" description="Helical" evidence="2">
    <location>
        <begin position="134"/>
        <end position="153"/>
    </location>
</feature>
<keyword evidence="2" id="KW-1133">Transmembrane helix</keyword>
<feature type="chain" id="PRO_5019038674" evidence="3">
    <location>
        <begin position="26"/>
        <end position="283"/>
    </location>
</feature>
<organism evidence="4 5">
    <name type="scientific">Novosphingobium umbonatum</name>
    <dbReference type="NCBI Taxonomy" id="1908524"/>
    <lineage>
        <taxon>Bacteria</taxon>
        <taxon>Pseudomonadati</taxon>
        <taxon>Pseudomonadota</taxon>
        <taxon>Alphaproteobacteria</taxon>
        <taxon>Sphingomonadales</taxon>
        <taxon>Sphingomonadaceae</taxon>
        <taxon>Novosphingobium</taxon>
    </lineage>
</organism>
<sequence>MKSSRLWLMAPLAVMMMAASGPVMAAETSTHEIYQLARSGQVDKAIELMGPILKAHPNSAKAHYVQAELLAKQNRLGEARAELAAAERLAPGLPGIQPQSVAALKAQVNGTLSGPAATQAKTLVVPQPERRSSFPWMTAIIIGALGFGLLAFFRRRNQANDVYQPPMGGGYNAGYGNNGYGPQGGPGFGGGFGGGYGQGGGMGSSILGGLATGAAAGVGFAAGERIVDGLFGDHEKGGSESVVTNTAWAAPAPDVSNSNMGGNDFGITDDSSWDSGGDDGGDW</sequence>
<accession>A0A437NCH5</accession>
<dbReference type="Gene3D" id="1.25.40.10">
    <property type="entry name" value="Tetratricopeptide repeat domain"/>
    <property type="match status" value="1"/>
</dbReference>
<dbReference type="Pfam" id="PF13432">
    <property type="entry name" value="TPR_16"/>
    <property type="match status" value="1"/>
</dbReference>
<comment type="caution">
    <text evidence="4">The sequence shown here is derived from an EMBL/GenBank/DDBJ whole genome shotgun (WGS) entry which is preliminary data.</text>
</comment>
<evidence type="ECO:0000313" key="5">
    <source>
        <dbReference type="Proteomes" id="UP000282837"/>
    </source>
</evidence>
<dbReference type="InterPro" id="IPR011990">
    <property type="entry name" value="TPR-like_helical_dom_sf"/>
</dbReference>
<feature type="signal peptide" evidence="3">
    <location>
        <begin position="1"/>
        <end position="25"/>
    </location>
</feature>
<dbReference type="EMBL" id="SACO01000001">
    <property type="protein sequence ID" value="RVU07658.1"/>
    <property type="molecule type" value="Genomic_DNA"/>
</dbReference>
<dbReference type="OrthoDB" id="5298822at2"/>
<protein>
    <submittedName>
        <fullName evidence="4">Tetratricopeptide repeat protein</fullName>
    </submittedName>
</protein>
<keyword evidence="2" id="KW-0812">Transmembrane</keyword>
<reference evidence="4 5" key="1">
    <citation type="submission" date="2019-01" db="EMBL/GenBank/DDBJ databases">
        <authorList>
            <person name="Chen W.-M."/>
        </authorList>
    </citation>
    <scope>NUCLEOTIDE SEQUENCE [LARGE SCALE GENOMIC DNA]</scope>
    <source>
        <strain evidence="4 5">FSY-9</strain>
    </source>
</reference>
<evidence type="ECO:0000313" key="4">
    <source>
        <dbReference type="EMBL" id="RVU07658.1"/>
    </source>
</evidence>
<proteinExistence type="predicted"/>
<name>A0A437NCH5_9SPHN</name>
<gene>
    <name evidence="4" type="ORF">EOE18_00780</name>
</gene>
<evidence type="ECO:0000256" key="2">
    <source>
        <dbReference type="SAM" id="Phobius"/>
    </source>
</evidence>
<keyword evidence="3" id="KW-0732">Signal</keyword>
<dbReference type="AlphaFoldDB" id="A0A437NCH5"/>
<keyword evidence="5" id="KW-1185">Reference proteome</keyword>
<dbReference type="Proteomes" id="UP000282837">
    <property type="component" value="Unassembled WGS sequence"/>
</dbReference>